<reference evidence="3" key="1">
    <citation type="journal article" date="2014" name="Science">
        <title>Ancient hybridizations among the ancestral genomes of bread wheat.</title>
        <authorList>
            <consortium name="International Wheat Genome Sequencing Consortium,"/>
            <person name="Marcussen T."/>
            <person name="Sandve S.R."/>
            <person name="Heier L."/>
            <person name="Spannagl M."/>
            <person name="Pfeifer M."/>
            <person name="Jakobsen K.S."/>
            <person name="Wulff B.B."/>
            <person name="Steuernagel B."/>
            <person name="Mayer K.F."/>
            <person name="Olsen O.A."/>
        </authorList>
    </citation>
    <scope>NUCLEOTIDE SEQUENCE [LARGE SCALE GENOMIC DNA]</scope>
    <source>
        <strain evidence="3">cv. AL8/78</strain>
    </source>
</reference>
<dbReference type="Gramene" id="AET6Gv20741800.3">
    <property type="protein sequence ID" value="AET6Gv20741800.3"/>
    <property type="gene ID" value="AET6Gv20741800"/>
</dbReference>
<evidence type="ECO:0000313" key="2">
    <source>
        <dbReference type="EnsemblPlants" id="AET6Gv20741800.3"/>
    </source>
</evidence>
<dbReference type="Proteomes" id="UP000015105">
    <property type="component" value="Chromosome 6D"/>
</dbReference>
<sequence length="141" mass="15727">FSLRFDPILQPWMNTDRSVCCSILCVLLCCRTPMDLAAGGGFWRTNLRCRRWVLVLCSARAGGAGGVCSSTPRAAKRSCPELKHVHADPPRQVPSFHGRGGQRPGPRRRRCQPRTSPDEAMMLTLLERINPDHGTTFTVLR</sequence>
<accession>A0A453PIF5</accession>
<protein>
    <submittedName>
        <fullName evidence="2">Uncharacterized protein</fullName>
    </submittedName>
</protein>
<dbReference type="EnsemblPlants" id="AET6Gv20741800.3">
    <property type="protein sequence ID" value="AET6Gv20741800.3"/>
    <property type="gene ID" value="AET6Gv20741800"/>
</dbReference>
<evidence type="ECO:0000256" key="1">
    <source>
        <dbReference type="SAM" id="MobiDB-lite"/>
    </source>
</evidence>
<reference evidence="3" key="2">
    <citation type="journal article" date="2017" name="Nat. Plants">
        <title>The Aegilops tauschii genome reveals multiple impacts of transposons.</title>
        <authorList>
            <person name="Zhao G."/>
            <person name="Zou C."/>
            <person name="Li K."/>
            <person name="Wang K."/>
            <person name="Li T."/>
            <person name="Gao L."/>
            <person name="Zhang X."/>
            <person name="Wang H."/>
            <person name="Yang Z."/>
            <person name="Liu X."/>
            <person name="Jiang W."/>
            <person name="Mao L."/>
            <person name="Kong X."/>
            <person name="Jiao Y."/>
            <person name="Jia J."/>
        </authorList>
    </citation>
    <scope>NUCLEOTIDE SEQUENCE [LARGE SCALE GENOMIC DNA]</scope>
    <source>
        <strain evidence="3">cv. AL8/78</strain>
    </source>
</reference>
<organism evidence="2 3">
    <name type="scientific">Aegilops tauschii subsp. strangulata</name>
    <name type="common">Goatgrass</name>
    <dbReference type="NCBI Taxonomy" id="200361"/>
    <lineage>
        <taxon>Eukaryota</taxon>
        <taxon>Viridiplantae</taxon>
        <taxon>Streptophyta</taxon>
        <taxon>Embryophyta</taxon>
        <taxon>Tracheophyta</taxon>
        <taxon>Spermatophyta</taxon>
        <taxon>Magnoliopsida</taxon>
        <taxon>Liliopsida</taxon>
        <taxon>Poales</taxon>
        <taxon>Poaceae</taxon>
        <taxon>BOP clade</taxon>
        <taxon>Pooideae</taxon>
        <taxon>Triticodae</taxon>
        <taxon>Triticeae</taxon>
        <taxon>Triticinae</taxon>
        <taxon>Aegilops</taxon>
    </lineage>
</organism>
<reference evidence="2" key="5">
    <citation type="journal article" date="2021" name="G3 (Bethesda)">
        <title>Aegilops tauschii genome assembly Aet v5.0 features greater sequence contiguity and improved annotation.</title>
        <authorList>
            <person name="Wang L."/>
            <person name="Zhu T."/>
            <person name="Rodriguez J.C."/>
            <person name="Deal K.R."/>
            <person name="Dubcovsky J."/>
            <person name="McGuire P.E."/>
            <person name="Lux T."/>
            <person name="Spannagl M."/>
            <person name="Mayer K.F.X."/>
            <person name="Baldrich P."/>
            <person name="Meyers B.C."/>
            <person name="Huo N."/>
            <person name="Gu Y.Q."/>
            <person name="Zhou H."/>
            <person name="Devos K.M."/>
            <person name="Bennetzen J.L."/>
            <person name="Unver T."/>
            <person name="Budak H."/>
            <person name="Gulick P.J."/>
            <person name="Galiba G."/>
            <person name="Kalapos B."/>
            <person name="Nelson D.R."/>
            <person name="Li P."/>
            <person name="You F.M."/>
            <person name="Luo M.C."/>
            <person name="Dvorak J."/>
        </authorList>
    </citation>
    <scope>NUCLEOTIDE SEQUENCE [LARGE SCALE GENOMIC DNA]</scope>
    <source>
        <strain evidence="2">cv. AL8/78</strain>
    </source>
</reference>
<dbReference type="AlphaFoldDB" id="A0A453PIF5"/>
<name>A0A453PIF5_AEGTS</name>
<reference evidence="2" key="4">
    <citation type="submission" date="2019-03" db="UniProtKB">
        <authorList>
            <consortium name="EnsemblPlants"/>
        </authorList>
    </citation>
    <scope>IDENTIFICATION</scope>
</reference>
<proteinExistence type="predicted"/>
<feature type="region of interest" description="Disordered" evidence="1">
    <location>
        <begin position="79"/>
        <end position="116"/>
    </location>
</feature>
<reference evidence="2" key="3">
    <citation type="journal article" date="2017" name="Nature">
        <title>Genome sequence of the progenitor of the wheat D genome Aegilops tauschii.</title>
        <authorList>
            <person name="Luo M.C."/>
            <person name="Gu Y.Q."/>
            <person name="Puiu D."/>
            <person name="Wang H."/>
            <person name="Twardziok S.O."/>
            <person name="Deal K.R."/>
            <person name="Huo N."/>
            <person name="Zhu T."/>
            <person name="Wang L."/>
            <person name="Wang Y."/>
            <person name="McGuire P.E."/>
            <person name="Liu S."/>
            <person name="Long H."/>
            <person name="Ramasamy R.K."/>
            <person name="Rodriguez J.C."/>
            <person name="Van S.L."/>
            <person name="Yuan L."/>
            <person name="Wang Z."/>
            <person name="Xia Z."/>
            <person name="Xiao L."/>
            <person name="Anderson O.D."/>
            <person name="Ouyang S."/>
            <person name="Liang Y."/>
            <person name="Zimin A.V."/>
            <person name="Pertea G."/>
            <person name="Qi P."/>
            <person name="Bennetzen J.L."/>
            <person name="Dai X."/>
            <person name="Dawson M.W."/>
            <person name="Muller H.G."/>
            <person name="Kugler K."/>
            <person name="Rivarola-Duarte L."/>
            <person name="Spannagl M."/>
            <person name="Mayer K.F.X."/>
            <person name="Lu F.H."/>
            <person name="Bevan M.W."/>
            <person name="Leroy P."/>
            <person name="Li P."/>
            <person name="You F.M."/>
            <person name="Sun Q."/>
            <person name="Liu Z."/>
            <person name="Lyons E."/>
            <person name="Wicker T."/>
            <person name="Salzberg S.L."/>
            <person name="Devos K.M."/>
            <person name="Dvorak J."/>
        </authorList>
    </citation>
    <scope>NUCLEOTIDE SEQUENCE [LARGE SCALE GENOMIC DNA]</scope>
    <source>
        <strain evidence="2">cv. AL8/78</strain>
    </source>
</reference>
<evidence type="ECO:0000313" key="3">
    <source>
        <dbReference type="Proteomes" id="UP000015105"/>
    </source>
</evidence>
<feature type="compositionally biased region" description="Basic and acidic residues" evidence="1">
    <location>
        <begin position="79"/>
        <end position="89"/>
    </location>
</feature>
<keyword evidence="3" id="KW-1185">Reference proteome</keyword>